<organism evidence="2 3">
    <name type="scientific">Rarobacter incanus</name>
    <dbReference type="NCBI Taxonomy" id="153494"/>
    <lineage>
        <taxon>Bacteria</taxon>
        <taxon>Bacillati</taxon>
        <taxon>Actinomycetota</taxon>
        <taxon>Actinomycetes</taxon>
        <taxon>Micrococcales</taxon>
        <taxon>Rarobacteraceae</taxon>
        <taxon>Rarobacter</taxon>
    </lineage>
</organism>
<sequence>MVNVEFAGRVYPPFGPYRVGREKIREFARAVGAHLPQHHDLAAARAQGYGDLVAPVTFAVTIAQAAEAQLIEDPGADIDFSRVVHADERFEHVRPLVAGDDVVTVLTVVSIKERAGLAMVSTRADIHESLPGDEPGELISSVHSTLAVRLEA</sequence>
<dbReference type="AlphaFoldDB" id="A0A542SQW8"/>
<evidence type="ECO:0000313" key="3">
    <source>
        <dbReference type="Proteomes" id="UP000316181"/>
    </source>
</evidence>
<proteinExistence type="predicted"/>
<dbReference type="CDD" id="cd03441">
    <property type="entry name" value="R_hydratase_like"/>
    <property type="match status" value="1"/>
</dbReference>
<comment type="caution">
    <text evidence="2">The sequence shown here is derived from an EMBL/GenBank/DDBJ whole genome shotgun (WGS) entry which is preliminary data.</text>
</comment>
<dbReference type="InterPro" id="IPR039569">
    <property type="entry name" value="FAS1-like_DH_region"/>
</dbReference>
<reference evidence="2 3" key="1">
    <citation type="submission" date="2019-06" db="EMBL/GenBank/DDBJ databases">
        <title>Sequencing the genomes of 1000 actinobacteria strains.</title>
        <authorList>
            <person name="Klenk H.-P."/>
        </authorList>
    </citation>
    <scope>NUCLEOTIDE SEQUENCE [LARGE SCALE GENOMIC DNA]</scope>
    <source>
        <strain evidence="2 3">DSM 10596</strain>
    </source>
</reference>
<dbReference type="OrthoDB" id="5415111at2"/>
<dbReference type="Pfam" id="PF13452">
    <property type="entry name" value="FAS1_DH_region"/>
    <property type="match status" value="1"/>
</dbReference>
<gene>
    <name evidence="2" type="ORF">FB389_1727</name>
</gene>
<evidence type="ECO:0000313" key="2">
    <source>
        <dbReference type="EMBL" id="TQK77016.1"/>
    </source>
</evidence>
<dbReference type="Gene3D" id="3.10.129.10">
    <property type="entry name" value="Hotdog Thioesterase"/>
    <property type="match status" value="1"/>
</dbReference>
<dbReference type="Proteomes" id="UP000316181">
    <property type="component" value="Unassembled WGS sequence"/>
</dbReference>
<name>A0A542SQW8_9MICO</name>
<dbReference type="InterPro" id="IPR029069">
    <property type="entry name" value="HotDog_dom_sf"/>
</dbReference>
<keyword evidence="3" id="KW-1185">Reference proteome</keyword>
<feature type="domain" description="FAS1-like dehydratase" evidence="1">
    <location>
        <begin position="8"/>
        <end position="125"/>
    </location>
</feature>
<dbReference type="SUPFAM" id="SSF54637">
    <property type="entry name" value="Thioesterase/thiol ester dehydrase-isomerase"/>
    <property type="match status" value="1"/>
</dbReference>
<dbReference type="InterPro" id="IPR016709">
    <property type="entry name" value="HadA-like"/>
</dbReference>
<accession>A0A542SQW8</accession>
<dbReference type="EMBL" id="VFNV01000001">
    <property type="protein sequence ID" value="TQK77016.1"/>
    <property type="molecule type" value="Genomic_DNA"/>
</dbReference>
<dbReference type="PIRSF" id="PIRSF018072">
    <property type="entry name" value="UCP018072"/>
    <property type="match status" value="1"/>
</dbReference>
<dbReference type="RefSeq" id="WP_142112689.1">
    <property type="nucleotide sequence ID" value="NZ_BAAATB010000004.1"/>
</dbReference>
<protein>
    <submittedName>
        <fullName evidence="2">Acyl dehydratase</fullName>
    </submittedName>
</protein>
<evidence type="ECO:0000259" key="1">
    <source>
        <dbReference type="Pfam" id="PF13452"/>
    </source>
</evidence>